<evidence type="ECO:0000256" key="7">
    <source>
        <dbReference type="RuleBase" id="RU000454"/>
    </source>
</evidence>
<dbReference type="AlphaFoldDB" id="A0A1I8MM05"/>
<evidence type="ECO:0000256" key="3">
    <source>
        <dbReference type="ARBA" id="ARBA00022750"/>
    </source>
</evidence>
<dbReference type="InterPro" id="IPR001461">
    <property type="entry name" value="Aspartic_peptidase_A1"/>
</dbReference>
<dbReference type="GO" id="GO:0006508">
    <property type="term" value="P:proteolysis"/>
    <property type="evidence" value="ECO:0007669"/>
    <property type="project" value="UniProtKB-KW"/>
</dbReference>
<dbReference type="FunFam" id="2.40.70.10:FF:000091">
    <property type="entry name" value="GG22202"/>
    <property type="match status" value="1"/>
</dbReference>
<keyword evidence="4 7" id="KW-0378">Hydrolase</keyword>
<proteinExistence type="inferred from homology"/>
<dbReference type="VEuPathDB" id="VectorBase:MDOA006346"/>
<dbReference type="GO" id="GO:0004190">
    <property type="term" value="F:aspartic-type endopeptidase activity"/>
    <property type="evidence" value="ECO:0007669"/>
    <property type="project" value="UniProtKB-KW"/>
</dbReference>
<dbReference type="PANTHER" id="PTHR47966">
    <property type="entry name" value="BETA-SITE APP-CLEAVING ENZYME, ISOFORM A-RELATED"/>
    <property type="match status" value="1"/>
</dbReference>
<dbReference type="STRING" id="7370.A0A1I8MM05"/>
<organism evidence="8">
    <name type="scientific">Musca domestica</name>
    <name type="common">House fly</name>
    <dbReference type="NCBI Taxonomy" id="7370"/>
    <lineage>
        <taxon>Eukaryota</taxon>
        <taxon>Metazoa</taxon>
        <taxon>Ecdysozoa</taxon>
        <taxon>Arthropoda</taxon>
        <taxon>Hexapoda</taxon>
        <taxon>Insecta</taxon>
        <taxon>Pterygota</taxon>
        <taxon>Neoptera</taxon>
        <taxon>Endopterygota</taxon>
        <taxon>Diptera</taxon>
        <taxon>Brachycera</taxon>
        <taxon>Muscomorpha</taxon>
        <taxon>Muscoidea</taxon>
        <taxon>Muscidae</taxon>
        <taxon>Musca</taxon>
    </lineage>
</organism>
<keyword evidence="6" id="KW-0325">Glycoprotein</keyword>
<dbReference type="PROSITE" id="PS51767">
    <property type="entry name" value="PEPTIDASE_A1"/>
    <property type="match status" value="1"/>
</dbReference>
<keyword evidence="3 7" id="KW-0064">Aspartyl protease</keyword>
<accession>A0A1I8MM05</accession>
<sequence>MLKSLGLLAIVLAVATADVVRVPIHRHENFVKTSKDIRSEKAVLRSKYNLPQPRDVTDEPLENSLNMEYYGDITIGTPPQKFVVLFDTGSSNLWVPSSHCWIWDIACKKHNQYNHDDSSTYVKNGELISISYGSGSMSGFLSQDDVTVEGLTIKNQVFAEAMNEPGNSFTDANFDGIFGMAYQSLAEDNVVPPFYNMFSQGLVDANMFSFLLNRDGTSTDGGQMILGGVDSSLYTGDITYVPVSSQGYWQFEVTSGAIKGQSICDNCQAIADTGTSLIVAPADAYDTLNTEIGATYNEDDGNYYVDCSAVDSLPDVTFVIGGTTFTLPASAYIVTVDGNCMSSFTYMGTDFWILGDVFIGKYYTVFDFANNRVGFAETV</sequence>
<dbReference type="Pfam" id="PF00026">
    <property type="entry name" value="Asp"/>
    <property type="match status" value="1"/>
</dbReference>
<evidence type="ECO:0000256" key="4">
    <source>
        <dbReference type="ARBA" id="ARBA00022801"/>
    </source>
</evidence>
<dbReference type="VEuPathDB" id="VectorBase:MDOMA2_005384"/>
<dbReference type="EnsemblMetazoa" id="MDOA006346-RA">
    <property type="protein sequence ID" value="MDOA006346-PA"/>
    <property type="gene ID" value="MDOA006346"/>
</dbReference>
<dbReference type="InterPro" id="IPR001969">
    <property type="entry name" value="Aspartic_peptidase_AS"/>
</dbReference>
<name>A0A1I8MM05_MUSDO</name>
<dbReference type="Gene3D" id="2.40.70.10">
    <property type="entry name" value="Acid Proteases"/>
    <property type="match status" value="2"/>
</dbReference>
<reference evidence="8" key="1">
    <citation type="submission" date="2020-05" db="UniProtKB">
        <authorList>
            <consortium name="EnsemblMetazoa"/>
        </authorList>
    </citation>
    <scope>IDENTIFICATION</scope>
    <source>
        <strain evidence="8">Aabys</strain>
    </source>
</reference>
<evidence type="ECO:0000256" key="6">
    <source>
        <dbReference type="ARBA" id="ARBA00023180"/>
    </source>
</evidence>
<comment type="similarity">
    <text evidence="1 7">Belongs to the peptidase A1 family.</text>
</comment>
<dbReference type="PANTHER" id="PTHR47966:SF51">
    <property type="entry name" value="BETA-SITE APP-CLEAVING ENZYME, ISOFORM A-RELATED"/>
    <property type="match status" value="1"/>
</dbReference>
<dbReference type="InterPro" id="IPR021109">
    <property type="entry name" value="Peptidase_aspartic_dom_sf"/>
</dbReference>
<keyword evidence="5" id="KW-1015">Disulfide bond</keyword>
<dbReference type="PROSITE" id="PS00141">
    <property type="entry name" value="ASP_PROTEASE"/>
    <property type="match status" value="2"/>
</dbReference>
<evidence type="ECO:0000256" key="5">
    <source>
        <dbReference type="ARBA" id="ARBA00023157"/>
    </source>
</evidence>
<dbReference type="InterPro" id="IPR033121">
    <property type="entry name" value="PEPTIDASE_A1"/>
</dbReference>
<dbReference type="SUPFAM" id="SSF50630">
    <property type="entry name" value="Acid proteases"/>
    <property type="match status" value="1"/>
</dbReference>
<dbReference type="eggNOG" id="KOG1339">
    <property type="taxonomic scope" value="Eukaryota"/>
</dbReference>
<protein>
    <submittedName>
        <fullName evidence="8">Uncharacterized protein</fullName>
    </submittedName>
</protein>
<keyword evidence="2 7" id="KW-0645">Protease</keyword>
<dbReference type="PRINTS" id="PR00792">
    <property type="entry name" value="PEPSIN"/>
</dbReference>
<dbReference type="FunFam" id="2.40.70.10:FF:000002">
    <property type="entry name" value="Vacuolar aspartic proteinase"/>
    <property type="match status" value="1"/>
</dbReference>
<evidence type="ECO:0000256" key="2">
    <source>
        <dbReference type="ARBA" id="ARBA00022670"/>
    </source>
</evidence>
<dbReference type="SMR" id="A0A1I8MM05"/>
<evidence type="ECO:0000256" key="1">
    <source>
        <dbReference type="ARBA" id="ARBA00007447"/>
    </source>
</evidence>
<evidence type="ECO:0000313" key="8">
    <source>
        <dbReference type="EnsemblMetazoa" id="MDOA006346-PA"/>
    </source>
</evidence>
<dbReference type="GO" id="GO:0005764">
    <property type="term" value="C:lysosome"/>
    <property type="evidence" value="ECO:0007669"/>
    <property type="project" value="TreeGrafter"/>
</dbReference>